<accession>A0A9W7CHC3</accession>
<proteinExistence type="predicted"/>
<dbReference type="AlphaFoldDB" id="A0A9W7CHC3"/>
<keyword evidence="3" id="KW-1185">Reference proteome</keyword>
<keyword evidence="1" id="KW-0677">Repeat</keyword>
<dbReference type="EMBL" id="BRXZ01000130">
    <property type="protein sequence ID" value="GMI05833.1"/>
    <property type="molecule type" value="Genomic_DNA"/>
</dbReference>
<dbReference type="Gene3D" id="1.25.40.10">
    <property type="entry name" value="Tetratricopeptide repeat domain"/>
    <property type="match status" value="1"/>
</dbReference>
<dbReference type="NCBIfam" id="TIGR00756">
    <property type="entry name" value="PPR"/>
    <property type="match status" value="1"/>
</dbReference>
<name>A0A9W7CHC3_9STRA</name>
<dbReference type="InterPro" id="IPR011990">
    <property type="entry name" value="TPR-like_helical_dom_sf"/>
</dbReference>
<dbReference type="InterPro" id="IPR002885">
    <property type="entry name" value="PPR_rpt"/>
</dbReference>
<evidence type="ECO:0000313" key="3">
    <source>
        <dbReference type="Proteomes" id="UP001165082"/>
    </source>
</evidence>
<comment type="caution">
    <text evidence="2">The sequence shown here is derived from an EMBL/GenBank/DDBJ whole genome shotgun (WGS) entry which is preliminary data.</text>
</comment>
<sequence>MTYKEKALEHKRARDLAEAMVKTLRAHKTSRCPLVQEDGNIWEGAPWTMQLLGSVANERKIRANPRDAHFLLRRISKEWQGSSPSETLALCYNALLTMCSKNSDGRLAHTVYGEMKGEGARVAAGGGNALKAANVAATAMAKGKMWRQAKETLDAVGEMDNYGRVVAMRVARGVGDVEEGRKTLEGWEDERSKFLGWSILVDILKEKEGEWKEVEGILSSALELTSKLGDGKNGTGYKPNDLAMSYAGVYSPSILAAAKLGEWEFIRGTIDDIEREQYRLASVYAHAIKGVKEGVQGGAFTVEEGTDMVGRVFARVLQLYDEGVMDKRRRFEMQTAFYWVATFAADLVCEGGSNDVELGLGREGKVEVTKWLLGWMEKLLENESVVKSGKRPTMSAYTQVIKTMGRAGEGEKAWEMFRYETEADKLEVERHAKSGFRGNNDGWVVTNTIGWNVVLKACLYDEGGPAWDRAKQIFEAMDSSIHNRDDFTWYHLLEVAAAAGEIEEAIRYLEYMIREERTHLKKRGPNKLHFRVVLEAIKGGINRLEEGDERFKSEDYTNMVVKVVSQGLRVLGKESYHDLVGSAMGPLSSLGREGDGVRVLMDRGLLEGGEVVGLNGCLDLHGCNVPLALGGVHWIAERAEKEGWTELVIVTGNERVDGEGIRNNVIKVLDEAGCEGFYSVDKNQNGKNKGRINIMGKVSIEKVAAGLKELR</sequence>
<dbReference type="InterPro" id="IPR051222">
    <property type="entry name" value="PPR/CCM1_RNA-binding"/>
</dbReference>
<evidence type="ECO:0000313" key="2">
    <source>
        <dbReference type="EMBL" id="GMI05833.1"/>
    </source>
</evidence>
<dbReference type="Proteomes" id="UP001165082">
    <property type="component" value="Unassembled WGS sequence"/>
</dbReference>
<dbReference type="Pfam" id="PF01535">
    <property type="entry name" value="PPR"/>
    <property type="match status" value="1"/>
</dbReference>
<protein>
    <submittedName>
        <fullName evidence="2">Uncharacterized protein</fullName>
    </submittedName>
</protein>
<dbReference type="PANTHER" id="PTHR47942:SF63">
    <property type="entry name" value="PENTATRICOPEPTIDE REPEAT-CONTAINING PROTEIN"/>
    <property type="match status" value="1"/>
</dbReference>
<gene>
    <name evidence="2" type="ORF">TrRE_jg7352</name>
</gene>
<reference evidence="2" key="1">
    <citation type="submission" date="2022-07" db="EMBL/GenBank/DDBJ databases">
        <title>Genome analysis of Parmales, a sister group of diatoms, reveals the evolutionary specialization of diatoms from phago-mixotrophs to photoautotrophs.</title>
        <authorList>
            <person name="Ban H."/>
            <person name="Sato S."/>
            <person name="Yoshikawa S."/>
            <person name="Kazumasa Y."/>
            <person name="Nakamura Y."/>
            <person name="Ichinomiya M."/>
            <person name="Saitoh K."/>
            <person name="Sato N."/>
            <person name="Blanc-Mathieu R."/>
            <person name="Endo H."/>
            <person name="Kuwata A."/>
            <person name="Ogata H."/>
        </authorList>
    </citation>
    <scope>NUCLEOTIDE SEQUENCE</scope>
</reference>
<dbReference type="PANTHER" id="PTHR47942">
    <property type="entry name" value="TETRATRICOPEPTIDE REPEAT (TPR)-LIKE SUPERFAMILY PROTEIN-RELATED"/>
    <property type="match status" value="1"/>
</dbReference>
<evidence type="ECO:0000256" key="1">
    <source>
        <dbReference type="ARBA" id="ARBA00022737"/>
    </source>
</evidence>
<dbReference type="OrthoDB" id="10401556at2759"/>
<organism evidence="2 3">
    <name type="scientific">Triparma retinervis</name>
    <dbReference type="NCBI Taxonomy" id="2557542"/>
    <lineage>
        <taxon>Eukaryota</taxon>
        <taxon>Sar</taxon>
        <taxon>Stramenopiles</taxon>
        <taxon>Ochrophyta</taxon>
        <taxon>Bolidophyceae</taxon>
        <taxon>Parmales</taxon>
        <taxon>Triparmaceae</taxon>
        <taxon>Triparma</taxon>
    </lineage>
</organism>